<evidence type="ECO:0000313" key="12">
    <source>
        <dbReference type="EMBL" id="SNQ50752.1"/>
    </source>
</evidence>
<protein>
    <submittedName>
        <fullName evidence="12">Preprotein translocase subunit YajC</fullName>
    </submittedName>
</protein>
<dbReference type="Pfam" id="PF02699">
    <property type="entry name" value="YajC"/>
    <property type="match status" value="1"/>
</dbReference>
<evidence type="ECO:0000256" key="5">
    <source>
        <dbReference type="ARBA" id="ARBA00022692"/>
    </source>
</evidence>
<name>A0A2I2KYK5_9ACTN</name>
<evidence type="ECO:0000256" key="3">
    <source>
        <dbReference type="ARBA" id="ARBA00022448"/>
    </source>
</evidence>
<proteinExistence type="inferred from homology"/>
<keyword evidence="13" id="KW-1185">Reference proteome</keyword>
<evidence type="ECO:0000256" key="7">
    <source>
        <dbReference type="ARBA" id="ARBA00022989"/>
    </source>
</evidence>
<dbReference type="NCBIfam" id="TIGR00739">
    <property type="entry name" value="yajC"/>
    <property type="match status" value="1"/>
</dbReference>
<dbReference type="RefSeq" id="WP_101834245.1">
    <property type="nucleotide sequence ID" value="NZ_FZMO01000468.1"/>
</dbReference>
<dbReference type="InterPro" id="IPR003849">
    <property type="entry name" value="Preprotein_translocase_YajC"/>
</dbReference>
<evidence type="ECO:0000256" key="6">
    <source>
        <dbReference type="ARBA" id="ARBA00022927"/>
    </source>
</evidence>
<organism evidence="12 13">
    <name type="scientific">Frankia canadensis</name>
    <dbReference type="NCBI Taxonomy" id="1836972"/>
    <lineage>
        <taxon>Bacteria</taxon>
        <taxon>Bacillati</taxon>
        <taxon>Actinomycetota</taxon>
        <taxon>Actinomycetes</taxon>
        <taxon>Frankiales</taxon>
        <taxon>Frankiaceae</taxon>
        <taxon>Frankia</taxon>
    </lineage>
</organism>
<keyword evidence="4" id="KW-1003">Cell membrane</keyword>
<evidence type="ECO:0000256" key="9">
    <source>
        <dbReference type="ARBA" id="ARBA00023136"/>
    </source>
</evidence>
<evidence type="ECO:0000256" key="2">
    <source>
        <dbReference type="ARBA" id="ARBA00006742"/>
    </source>
</evidence>
<dbReference type="GO" id="GO:0015031">
    <property type="term" value="P:protein transport"/>
    <property type="evidence" value="ECO:0007669"/>
    <property type="project" value="UniProtKB-KW"/>
</dbReference>
<keyword evidence="5 11" id="KW-0812">Transmembrane</keyword>
<evidence type="ECO:0000256" key="10">
    <source>
        <dbReference type="SAM" id="MobiDB-lite"/>
    </source>
</evidence>
<accession>A0A2I2KYK5</accession>
<evidence type="ECO:0000313" key="13">
    <source>
        <dbReference type="Proteomes" id="UP000234331"/>
    </source>
</evidence>
<reference evidence="12 13" key="1">
    <citation type="submission" date="2017-06" db="EMBL/GenBank/DDBJ databases">
        <authorList>
            <person name="Kim H.J."/>
            <person name="Triplett B.A."/>
        </authorList>
    </citation>
    <scope>NUCLEOTIDE SEQUENCE [LARGE SCALE GENOMIC DNA]</scope>
    <source>
        <strain evidence="12">FRACA_ARgP5</strain>
    </source>
</reference>
<comment type="similarity">
    <text evidence="2">Belongs to the YajC family.</text>
</comment>
<keyword evidence="6" id="KW-0653">Protein transport</keyword>
<dbReference type="EMBL" id="FZMO01000468">
    <property type="protein sequence ID" value="SNQ50752.1"/>
    <property type="molecule type" value="Genomic_DNA"/>
</dbReference>
<dbReference type="OrthoDB" id="2200301at2"/>
<dbReference type="SMART" id="SM01323">
    <property type="entry name" value="YajC"/>
    <property type="match status" value="1"/>
</dbReference>
<feature type="compositionally biased region" description="Acidic residues" evidence="10">
    <location>
        <begin position="117"/>
        <end position="129"/>
    </location>
</feature>
<feature type="compositionally biased region" description="Low complexity" evidence="10">
    <location>
        <begin position="140"/>
        <end position="152"/>
    </location>
</feature>
<feature type="compositionally biased region" description="Basic and acidic residues" evidence="10">
    <location>
        <begin position="153"/>
        <end position="177"/>
    </location>
</feature>
<evidence type="ECO:0000256" key="8">
    <source>
        <dbReference type="ARBA" id="ARBA00023010"/>
    </source>
</evidence>
<dbReference type="Proteomes" id="UP000234331">
    <property type="component" value="Unassembled WGS sequence"/>
</dbReference>
<feature type="transmembrane region" description="Helical" evidence="11">
    <location>
        <begin position="19"/>
        <end position="37"/>
    </location>
</feature>
<gene>
    <name evidence="12" type="ORF">FRACA_520016</name>
</gene>
<feature type="compositionally biased region" description="Basic and acidic residues" evidence="10">
    <location>
        <begin position="105"/>
        <end position="116"/>
    </location>
</feature>
<comment type="subcellular location">
    <subcellularLocation>
        <location evidence="1">Cell membrane</location>
        <topology evidence="1">Single-pass membrane protein</topology>
    </subcellularLocation>
</comment>
<keyword evidence="8" id="KW-0811">Translocation</keyword>
<dbReference type="PANTHER" id="PTHR33909:SF1">
    <property type="entry name" value="SEC TRANSLOCON ACCESSORY COMPLEX SUBUNIT YAJC"/>
    <property type="match status" value="1"/>
</dbReference>
<evidence type="ECO:0000256" key="11">
    <source>
        <dbReference type="SAM" id="Phobius"/>
    </source>
</evidence>
<evidence type="ECO:0000256" key="1">
    <source>
        <dbReference type="ARBA" id="ARBA00004162"/>
    </source>
</evidence>
<keyword evidence="9 11" id="KW-0472">Membrane</keyword>
<keyword evidence="7 11" id="KW-1133">Transmembrane helix</keyword>
<dbReference type="GO" id="GO:0005886">
    <property type="term" value="C:plasma membrane"/>
    <property type="evidence" value="ECO:0007669"/>
    <property type="project" value="UniProtKB-SubCell"/>
</dbReference>
<dbReference type="AlphaFoldDB" id="A0A2I2KYK5"/>
<sequence>MHGLVSAATAASNNGGGSIGGFLIPLILVLAVVYIFSMQRRRTKAQQEQVSKLAPGSLVITTAGLYATVVELEEGDVLLEIAPDVVCRFTRSAVARVVSAPDQDGQAHGDAAHDGDEHETDEHETDEQGVGEQGDGGDEAPGAGAETTAGESGRADGADGPTLRKDVDVSHPPHKEH</sequence>
<dbReference type="PANTHER" id="PTHR33909">
    <property type="entry name" value="SEC TRANSLOCON ACCESSORY COMPLEX SUBUNIT YAJC"/>
    <property type="match status" value="1"/>
</dbReference>
<keyword evidence="3" id="KW-0813">Transport</keyword>
<evidence type="ECO:0000256" key="4">
    <source>
        <dbReference type="ARBA" id="ARBA00022475"/>
    </source>
</evidence>
<feature type="region of interest" description="Disordered" evidence="10">
    <location>
        <begin position="100"/>
        <end position="177"/>
    </location>
</feature>